<evidence type="ECO:0000256" key="1">
    <source>
        <dbReference type="ARBA" id="ARBA00006710"/>
    </source>
</evidence>
<dbReference type="KEGG" id="ntr:B0W44_11465"/>
<sequence>MAYQPKGAAKTNAQQVRQKNQQAAQGGNENEFAAETDAQEIRQQNQKSQQKKQQNQQ</sequence>
<keyword evidence="4" id="KW-0749">Sporulation</keyword>
<protein>
    <recommendedName>
        <fullName evidence="2">Small, acid-soluble spore protein gamma-type</fullName>
    </recommendedName>
</protein>
<evidence type="ECO:0000256" key="4">
    <source>
        <dbReference type="ARBA" id="ARBA00022969"/>
    </source>
</evidence>
<dbReference type="AlphaFoldDB" id="A0A1U9K8A3"/>
<feature type="compositionally biased region" description="Low complexity" evidence="5">
    <location>
        <begin position="13"/>
        <end position="25"/>
    </location>
</feature>
<organism evidence="6 7">
    <name type="scientific">Novibacillus thermophilus</name>
    <dbReference type="NCBI Taxonomy" id="1471761"/>
    <lineage>
        <taxon>Bacteria</taxon>
        <taxon>Bacillati</taxon>
        <taxon>Bacillota</taxon>
        <taxon>Bacilli</taxon>
        <taxon>Bacillales</taxon>
        <taxon>Thermoactinomycetaceae</taxon>
        <taxon>Novibacillus</taxon>
    </lineage>
</organism>
<dbReference type="NCBIfam" id="TIGR01442">
    <property type="entry name" value="SASP_gamma"/>
    <property type="match status" value="1"/>
</dbReference>
<reference evidence="6 7" key="1">
    <citation type="journal article" date="2015" name="Int. J. Syst. Evol. Microbiol.">
        <title>Novibacillus thermophilus gen. nov., sp. nov., a Gram-staining-negative and moderately thermophilic member of the family Thermoactinomycetaceae.</title>
        <authorList>
            <person name="Yang G."/>
            <person name="Chen J."/>
            <person name="Zhou S."/>
        </authorList>
    </citation>
    <scope>NUCLEOTIDE SEQUENCE [LARGE SCALE GENOMIC DNA]</scope>
    <source>
        <strain evidence="6 7">SG-1</strain>
    </source>
</reference>
<evidence type="ECO:0000256" key="3">
    <source>
        <dbReference type="ARBA" id="ARBA00022737"/>
    </source>
</evidence>
<dbReference type="Proteomes" id="UP000188603">
    <property type="component" value="Chromosome"/>
</dbReference>
<name>A0A1U9K8A3_9BACL</name>
<evidence type="ECO:0000256" key="5">
    <source>
        <dbReference type="SAM" id="MobiDB-lite"/>
    </source>
</evidence>
<evidence type="ECO:0000256" key="2">
    <source>
        <dbReference type="ARBA" id="ARBA00014721"/>
    </source>
</evidence>
<dbReference type="GO" id="GO:0030435">
    <property type="term" value="P:sporulation resulting in formation of a cellular spore"/>
    <property type="evidence" value="ECO:0007669"/>
    <property type="project" value="UniProtKB-KW"/>
</dbReference>
<feature type="compositionally biased region" description="Low complexity" evidence="5">
    <location>
        <begin position="43"/>
        <end position="57"/>
    </location>
</feature>
<proteinExistence type="inferred from homology"/>
<dbReference type="InterPro" id="IPR006341">
    <property type="entry name" value="Spore_gamma"/>
</dbReference>
<feature type="region of interest" description="Disordered" evidence="5">
    <location>
        <begin position="1"/>
        <end position="57"/>
    </location>
</feature>
<accession>A0A1U9K8A3</accession>
<dbReference type="RefSeq" id="WP_077720150.1">
    <property type="nucleotide sequence ID" value="NZ_CP019699.1"/>
</dbReference>
<evidence type="ECO:0000313" key="7">
    <source>
        <dbReference type="Proteomes" id="UP000188603"/>
    </source>
</evidence>
<dbReference type="STRING" id="1471761.B0W44_11465"/>
<comment type="similarity">
    <text evidence="1">Belongs to the gamma-type SASP family.</text>
</comment>
<dbReference type="Pfam" id="PF04259">
    <property type="entry name" value="SASP_gamma"/>
    <property type="match status" value="1"/>
</dbReference>
<gene>
    <name evidence="6" type="ORF">B0W44_11465</name>
</gene>
<dbReference type="EMBL" id="CP019699">
    <property type="protein sequence ID" value="AQS56289.1"/>
    <property type="molecule type" value="Genomic_DNA"/>
</dbReference>
<keyword evidence="3" id="KW-0677">Repeat</keyword>
<keyword evidence="7" id="KW-1185">Reference proteome</keyword>
<evidence type="ECO:0000313" key="6">
    <source>
        <dbReference type="EMBL" id="AQS56289.1"/>
    </source>
</evidence>